<evidence type="ECO:0000313" key="2">
    <source>
        <dbReference type="Proteomes" id="UP001057452"/>
    </source>
</evidence>
<name>A0ACB9WKH1_CHAAC</name>
<gene>
    <name evidence="1" type="ORF">KUCAC02_003077</name>
</gene>
<comment type="caution">
    <text evidence="1">The sequence shown here is derived from an EMBL/GenBank/DDBJ whole genome shotgun (WGS) entry which is preliminary data.</text>
</comment>
<organism evidence="1 2">
    <name type="scientific">Chaenocephalus aceratus</name>
    <name type="common">Blackfin icefish</name>
    <name type="synonym">Chaenichthys aceratus</name>
    <dbReference type="NCBI Taxonomy" id="36190"/>
    <lineage>
        <taxon>Eukaryota</taxon>
        <taxon>Metazoa</taxon>
        <taxon>Chordata</taxon>
        <taxon>Craniata</taxon>
        <taxon>Vertebrata</taxon>
        <taxon>Euteleostomi</taxon>
        <taxon>Actinopterygii</taxon>
        <taxon>Neopterygii</taxon>
        <taxon>Teleostei</taxon>
        <taxon>Neoteleostei</taxon>
        <taxon>Acanthomorphata</taxon>
        <taxon>Eupercaria</taxon>
        <taxon>Perciformes</taxon>
        <taxon>Notothenioidei</taxon>
        <taxon>Channichthyidae</taxon>
        <taxon>Chaenocephalus</taxon>
    </lineage>
</organism>
<protein>
    <submittedName>
        <fullName evidence="1">Uncharacterized protein</fullName>
    </submittedName>
</protein>
<accession>A0ACB9WKH1</accession>
<dbReference type="Proteomes" id="UP001057452">
    <property type="component" value="Chromosome 14"/>
</dbReference>
<evidence type="ECO:0000313" key="1">
    <source>
        <dbReference type="EMBL" id="KAI4813855.1"/>
    </source>
</evidence>
<dbReference type="EMBL" id="CM043798">
    <property type="protein sequence ID" value="KAI4813855.1"/>
    <property type="molecule type" value="Genomic_DNA"/>
</dbReference>
<proteinExistence type="predicted"/>
<keyword evidence="2" id="KW-1185">Reference proteome</keyword>
<reference evidence="1" key="1">
    <citation type="submission" date="2022-05" db="EMBL/GenBank/DDBJ databases">
        <title>Chromosome-level genome of Chaenocephalus aceratus.</title>
        <authorList>
            <person name="Park H."/>
        </authorList>
    </citation>
    <scope>NUCLEOTIDE SEQUENCE</scope>
    <source>
        <strain evidence="1">KU_202001</strain>
    </source>
</reference>
<sequence length="89" mass="9935">MRVKKGCNSTEVGVPLTIEEDLHGSPVITPEDVLGLQKITETQDNTGGLRRDEERDFAHPVQHNHSLLSRGRAANIFGLSLFLSFFYNL</sequence>